<dbReference type="OrthoDB" id="2403434at2759"/>
<dbReference type="GO" id="GO:0004674">
    <property type="term" value="F:protein serine/threonine kinase activity"/>
    <property type="evidence" value="ECO:0007669"/>
    <property type="project" value="TreeGrafter"/>
</dbReference>
<dbReference type="InterPro" id="IPR001245">
    <property type="entry name" value="Ser-Thr/Tyr_kinase_cat_dom"/>
</dbReference>
<evidence type="ECO:0000313" key="3">
    <source>
        <dbReference type="Proteomes" id="UP000439903"/>
    </source>
</evidence>
<gene>
    <name evidence="2" type="ORF">F8M41_024305</name>
</gene>
<reference evidence="2 3" key="1">
    <citation type="journal article" date="2019" name="Environ. Microbiol.">
        <title>At the nexus of three kingdoms: the genome of the mycorrhizal fungus Gigaspora margarita provides insights into plant, endobacterial and fungal interactions.</title>
        <authorList>
            <person name="Venice F."/>
            <person name="Ghignone S."/>
            <person name="Salvioli di Fossalunga A."/>
            <person name="Amselem J."/>
            <person name="Novero M."/>
            <person name="Xianan X."/>
            <person name="Sedzielewska Toro K."/>
            <person name="Morin E."/>
            <person name="Lipzen A."/>
            <person name="Grigoriev I.V."/>
            <person name="Henrissat B."/>
            <person name="Martin F.M."/>
            <person name="Bonfante P."/>
        </authorList>
    </citation>
    <scope>NUCLEOTIDE SEQUENCE [LARGE SCALE GENOMIC DNA]</scope>
    <source>
        <strain evidence="2 3">BEG34</strain>
    </source>
</reference>
<sequence length="257" mass="30003">MEIDEYINWNWGEQTLFLFEEQPNKKEYINYGELTSFEEQTSLEKSRSEYSMGYKSIEKDILEGHINFYDYEDFTDFEIIAKGRCGSVLKSTLKIYGLTVALKCLKDNEDNIQMHTENILIHDEKMMISDFGHSFHTNSDSIHKSDRILAFADPQSLKDPSYKFTKKIDIYSLGVILWEISSGQIPFENKSEKEIVSLVCQGKRETPINNMPLGYIELYKCCWDENPEIRPETVAIFEDLNKILREFMGSVEQSCIK</sequence>
<dbReference type="PANTHER" id="PTHR44329">
    <property type="entry name" value="SERINE/THREONINE-PROTEIN KINASE TNNI3K-RELATED"/>
    <property type="match status" value="1"/>
</dbReference>
<dbReference type="InterPro" id="IPR011009">
    <property type="entry name" value="Kinase-like_dom_sf"/>
</dbReference>
<dbReference type="InterPro" id="IPR051681">
    <property type="entry name" value="Ser/Thr_Kinases-Pseudokinases"/>
</dbReference>
<dbReference type="AlphaFoldDB" id="A0A8H4ET64"/>
<accession>A0A8H4ET64</accession>
<protein>
    <submittedName>
        <fullName evidence="2">Kinase-like protein</fullName>
    </submittedName>
</protein>
<dbReference type="Gene3D" id="1.10.510.10">
    <property type="entry name" value="Transferase(Phosphotransferase) domain 1"/>
    <property type="match status" value="1"/>
</dbReference>
<comment type="caution">
    <text evidence="2">The sequence shown here is derived from an EMBL/GenBank/DDBJ whole genome shotgun (WGS) entry which is preliminary data.</text>
</comment>
<keyword evidence="2" id="KW-0418">Kinase</keyword>
<feature type="domain" description="Protein kinase" evidence="1">
    <location>
        <begin position="1"/>
        <end position="248"/>
    </location>
</feature>
<dbReference type="Pfam" id="PF07714">
    <property type="entry name" value="PK_Tyr_Ser-Thr"/>
    <property type="match status" value="1"/>
</dbReference>
<organism evidence="2 3">
    <name type="scientific">Gigaspora margarita</name>
    <dbReference type="NCBI Taxonomy" id="4874"/>
    <lineage>
        <taxon>Eukaryota</taxon>
        <taxon>Fungi</taxon>
        <taxon>Fungi incertae sedis</taxon>
        <taxon>Mucoromycota</taxon>
        <taxon>Glomeromycotina</taxon>
        <taxon>Glomeromycetes</taxon>
        <taxon>Diversisporales</taxon>
        <taxon>Gigasporaceae</taxon>
        <taxon>Gigaspora</taxon>
    </lineage>
</organism>
<dbReference type="Proteomes" id="UP000439903">
    <property type="component" value="Unassembled WGS sequence"/>
</dbReference>
<keyword evidence="3" id="KW-1185">Reference proteome</keyword>
<dbReference type="PROSITE" id="PS50011">
    <property type="entry name" value="PROTEIN_KINASE_DOM"/>
    <property type="match status" value="1"/>
</dbReference>
<evidence type="ECO:0000259" key="1">
    <source>
        <dbReference type="PROSITE" id="PS50011"/>
    </source>
</evidence>
<proteinExistence type="predicted"/>
<keyword evidence="2" id="KW-0808">Transferase</keyword>
<name>A0A8H4ET64_GIGMA</name>
<dbReference type="GO" id="GO:0005524">
    <property type="term" value="F:ATP binding"/>
    <property type="evidence" value="ECO:0007669"/>
    <property type="project" value="InterPro"/>
</dbReference>
<dbReference type="SUPFAM" id="SSF56112">
    <property type="entry name" value="Protein kinase-like (PK-like)"/>
    <property type="match status" value="1"/>
</dbReference>
<dbReference type="InterPro" id="IPR000719">
    <property type="entry name" value="Prot_kinase_dom"/>
</dbReference>
<evidence type="ECO:0000313" key="2">
    <source>
        <dbReference type="EMBL" id="KAF0550627.1"/>
    </source>
</evidence>
<dbReference type="EMBL" id="WTPW01000083">
    <property type="protein sequence ID" value="KAF0550627.1"/>
    <property type="molecule type" value="Genomic_DNA"/>
</dbReference>